<evidence type="ECO:0000256" key="1">
    <source>
        <dbReference type="SAM" id="MobiDB-lite"/>
    </source>
</evidence>
<organism evidence="3 4">
    <name type="scientific">Marilutibacter penaei</name>
    <dbReference type="NCBI Taxonomy" id="2759900"/>
    <lineage>
        <taxon>Bacteria</taxon>
        <taxon>Pseudomonadati</taxon>
        <taxon>Pseudomonadota</taxon>
        <taxon>Gammaproteobacteria</taxon>
        <taxon>Lysobacterales</taxon>
        <taxon>Lysobacteraceae</taxon>
        <taxon>Marilutibacter</taxon>
    </lineage>
</organism>
<evidence type="ECO:0000313" key="4">
    <source>
        <dbReference type="Proteomes" id="UP000552587"/>
    </source>
</evidence>
<keyword evidence="2" id="KW-0812">Transmembrane</keyword>
<sequence>MNKPSIHDHVEHARRVASDTAHDAQAWASDVGHALRRSDAAKWLEAGLKIGALRTGAKAVGSVARRHPVVAVATVAGIGLVWYAARRRKHQQAVLEHDAGTGAARPVEGRAKRVEARRGRSRTRAVTPSGE</sequence>
<keyword evidence="2" id="KW-0472">Membrane</keyword>
<gene>
    <name evidence="3" type="ORF">H4F99_09550</name>
</gene>
<feature type="region of interest" description="Disordered" evidence="1">
    <location>
        <begin position="94"/>
        <end position="131"/>
    </location>
</feature>
<reference evidence="3 4" key="1">
    <citation type="submission" date="2020-07" db="EMBL/GenBank/DDBJ databases">
        <authorList>
            <person name="Xu S."/>
            <person name="Li A."/>
        </authorList>
    </citation>
    <scope>NUCLEOTIDE SEQUENCE [LARGE SCALE GENOMIC DNA]</scope>
    <source>
        <strain evidence="3 4">SG-8</strain>
    </source>
</reference>
<feature type="transmembrane region" description="Helical" evidence="2">
    <location>
        <begin position="68"/>
        <end position="85"/>
    </location>
</feature>
<name>A0A7W3U4G3_9GAMM</name>
<evidence type="ECO:0000313" key="3">
    <source>
        <dbReference type="EMBL" id="MBB1088734.1"/>
    </source>
</evidence>
<dbReference type="RefSeq" id="WP_182669511.1">
    <property type="nucleotide sequence ID" value="NZ_JACHTE010000006.1"/>
</dbReference>
<keyword evidence="4" id="KW-1185">Reference proteome</keyword>
<protein>
    <submittedName>
        <fullName evidence="3">Uncharacterized protein</fullName>
    </submittedName>
</protein>
<proteinExistence type="predicted"/>
<dbReference type="AlphaFoldDB" id="A0A7W3U4G3"/>
<feature type="compositionally biased region" description="Basic and acidic residues" evidence="1">
    <location>
        <begin position="107"/>
        <end position="118"/>
    </location>
</feature>
<dbReference type="EMBL" id="JACHTE010000006">
    <property type="protein sequence ID" value="MBB1088734.1"/>
    <property type="molecule type" value="Genomic_DNA"/>
</dbReference>
<comment type="caution">
    <text evidence="3">The sequence shown here is derived from an EMBL/GenBank/DDBJ whole genome shotgun (WGS) entry which is preliminary data.</text>
</comment>
<keyword evidence="2" id="KW-1133">Transmembrane helix</keyword>
<evidence type="ECO:0000256" key="2">
    <source>
        <dbReference type="SAM" id="Phobius"/>
    </source>
</evidence>
<dbReference type="Proteomes" id="UP000552587">
    <property type="component" value="Unassembled WGS sequence"/>
</dbReference>
<accession>A0A7W3U4G3</accession>